<sequence length="57" mass="6210">MFTDLLHKFRAIELTRDAADYRLAEAARRAAGDTAANDTAPGRKGPSRSRASYRTAA</sequence>
<gene>
    <name evidence="2" type="ORF">AB0L16_23965</name>
</gene>
<name>A0ABV3K2R9_STRON</name>
<evidence type="ECO:0000256" key="1">
    <source>
        <dbReference type="SAM" id="MobiDB-lite"/>
    </source>
</evidence>
<keyword evidence="3" id="KW-1185">Reference proteome</keyword>
<reference evidence="2 3" key="1">
    <citation type="submission" date="2024-06" db="EMBL/GenBank/DDBJ databases">
        <title>The Natural Products Discovery Center: Release of the First 8490 Sequenced Strains for Exploring Actinobacteria Biosynthetic Diversity.</title>
        <authorList>
            <person name="Kalkreuter E."/>
            <person name="Kautsar S.A."/>
            <person name="Yang D."/>
            <person name="Bader C.D."/>
            <person name="Teijaro C.N."/>
            <person name="Fluegel L."/>
            <person name="Davis C.M."/>
            <person name="Simpson J.R."/>
            <person name="Lauterbach L."/>
            <person name="Steele A.D."/>
            <person name="Gui C."/>
            <person name="Meng S."/>
            <person name="Li G."/>
            <person name="Viehrig K."/>
            <person name="Ye F."/>
            <person name="Su P."/>
            <person name="Kiefer A.F."/>
            <person name="Nichols A."/>
            <person name="Cepeda A.J."/>
            <person name="Yan W."/>
            <person name="Fan B."/>
            <person name="Jiang Y."/>
            <person name="Adhikari A."/>
            <person name="Zheng C.-J."/>
            <person name="Schuster L."/>
            <person name="Cowan T.M."/>
            <person name="Smanski M.J."/>
            <person name="Chevrette M.G."/>
            <person name="De Carvalho L.P.S."/>
            <person name="Shen B."/>
        </authorList>
    </citation>
    <scope>NUCLEOTIDE SEQUENCE [LARGE SCALE GENOMIC DNA]</scope>
    <source>
        <strain evidence="2 3">NPDC052347</strain>
    </source>
</reference>
<evidence type="ECO:0000313" key="3">
    <source>
        <dbReference type="Proteomes" id="UP001552594"/>
    </source>
</evidence>
<proteinExistence type="predicted"/>
<accession>A0ABV3K2R9</accession>
<comment type="caution">
    <text evidence="2">The sequence shown here is derived from an EMBL/GenBank/DDBJ whole genome shotgun (WGS) entry which is preliminary data.</text>
</comment>
<organism evidence="2 3">
    <name type="scientific">Streptomyces orinoci</name>
    <name type="common">Streptoverticillium orinoci</name>
    <dbReference type="NCBI Taxonomy" id="67339"/>
    <lineage>
        <taxon>Bacteria</taxon>
        <taxon>Bacillati</taxon>
        <taxon>Actinomycetota</taxon>
        <taxon>Actinomycetes</taxon>
        <taxon>Kitasatosporales</taxon>
        <taxon>Streptomycetaceae</taxon>
        <taxon>Streptomyces</taxon>
    </lineage>
</organism>
<protein>
    <submittedName>
        <fullName evidence="2">Uncharacterized protein</fullName>
    </submittedName>
</protein>
<dbReference type="EMBL" id="JBFAUK010000021">
    <property type="protein sequence ID" value="MEV5509452.1"/>
    <property type="molecule type" value="Genomic_DNA"/>
</dbReference>
<feature type="region of interest" description="Disordered" evidence="1">
    <location>
        <begin position="28"/>
        <end position="57"/>
    </location>
</feature>
<dbReference type="Proteomes" id="UP001552594">
    <property type="component" value="Unassembled WGS sequence"/>
</dbReference>
<evidence type="ECO:0000313" key="2">
    <source>
        <dbReference type="EMBL" id="MEV5509452.1"/>
    </source>
</evidence>
<dbReference type="RefSeq" id="WP_161968768.1">
    <property type="nucleotide sequence ID" value="NZ_JBFAUK010000021.1"/>
</dbReference>